<dbReference type="SUPFAM" id="SSF53850">
    <property type="entry name" value="Periplasmic binding protein-like II"/>
    <property type="match status" value="1"/>
</dbReference>
<evidence type="ECO:0000256" key="3">
    <source>
        <dbReference type="ARBA" id="ARBA00023125"/>
    </source>
</evidence>
<evidence type="ECO:0000313" key="8">
    <source>
        <dbReference type="Proteomes" id="UP001529338"/>
    </source>
</evidence>
<dbReference type="PANTHER" id="PTHR30346">
    <property type="entry name" value="TRANSCRIPTIONAL DUAL REGULATOR HCAR-RELATED"/>
    <property type="match status" value="1"/>
</dbReference>
<comment type="caution">
    <text evidence="7">The sequence shown here is derived from an EMBL/GenBank/DDBJ whole genome shotgun (WGS) entry which is preliminary data.</text>
</comment>
<dbReference type="Gene3D" id="3.40.190.10">
    <property type="entry name" value="Periplasmic binding protein-like II"/>
    <property type="match status" value="2"/>
</dbReference>
<keyword evidence="2" id="KW-0805">Transcription regulation</keyword>
<name>A0ABT7SGC5_9CELL</name>
<evidence type="ECO:0000256" key="2">
    <source>
        <dbReference type="ARBA" id="ARBA00023015"/>
    </source>
</evidence>
<dbReference type="Pfam" id="PF03466">
    <property type="entry name" value="LysR_substrate"/>
    <property type="match status" value="1"/>
</dbReference>
<keyword evidence="8" id="KW-1185">Reference proteome</keyword>
<feature type="compositionally biased region" description="Low complexity" evidence="5">
    <location>
        <begin position="205"/>
        <end position="214"/>
    </location>
</feature>
<feature type="region of interest" description="Disordered" evidence="5">
    <location>
        <begin position="205"/>
        <end position="258"/>
    </location>
</feature>
<feature type="domain" description="LysR substrate-binding" evidence="6">
    <location>
        <begin position="21"/>
        <end position="204"/>
    </location>
</feature>
<evidence type="ECO:0000256" key="5">
    <source>
        <dbReference type="SAM" id="MobiDB-lite"/>
    </source>
</evidence>
<feature type="compositionally biased region" description="Gly residues" evidence="5">
    <location>
        <begin position="227"/>
        <end position="247"/>
    </location>
</feature>
<dbReference type="Proteomes" id="UP001529338">
    <property type="component" value="Unassembled WGS sequence"/>
</dbReference>
<reference evidence="7 8" key="1">
    <citation type="submission" date="2023-06" db="EMBL/GenBank/DDBJ databases">
        <title>Cellulomonas sp. MW4 Whole genome sequence.</title>
        <authorList>
            <person name="Park S."/>
        </authorList>
    </citation>
    <scope>NUCLEOTIDE SEQUENCE [LARGE SCALE GENOMIC DNA]</scope>
    <source>
        <strain evidence="7 8">MW4</strain>
    </source>
</reference>
<accession>A0ABT7SGC5</accession>
<organism evidence="7 8">
    <name type="scientific">Cellulomonas alba</name>
    <dbReference type="NCBI Taxonomy" id="3053467"/>
    <lineage>
        <taxon>Bacteria</taxon>
        <taxon>Bacillati</taxon>
        <taxon>Actinomycetota</taxon>
        <taxon>Actinomycetes</taxon>
        <taxon>Micrococcales</taxon>
        <taxon>Cellulomonadaceae</taxon>
        <taxon>Cellulomonas</taxon>
    </lineage>
</organism>
<dbReference type="RefSeq" id="WP_289455034.1">
    <property type="nucleotide sequence ID" value="NZ_JAUCGQ010000001.1"/>
</dbReference>
<feature type="compositionally biased region" description="Basic and acidic residues" evidence="5">
    <location>
        <begin position="248"/>
        <end position="258"/>
    </location>
</feature>
<gene>
    <name evidence="7" type="ORF">QRT04_09840</name>
</gene>
<dbReference type="EMBL" id="JAUCGQ010000001">
    <property type="protein sequence ID" value="MDM7855231.1"/>
    <property type="molecule type" value="Genomic_DNA"/>
</dbReference>
<dbReference type="InterPro" id="IPR005119">
    <property type="entry name" value="LysR_subst-bd"/>
</dbReference>
<comment type="similarity">
    <text evidence="1">Belongs to the LysR transcriptional regulatory family.</text>
</comment>
<proteinExistence type="inferred from homology"/>
<dbReference type="PANTHER" id="PTHR30346:SF0">
    <property type="entry name" value="HCA OPERON TRANSCRIPTIONAL ACTIVATOR HCAR"/>
    <property type="match status" value="1"/>
</dbReference>
<evidence type="ECO:0000313" key="7">
    <source>
        <dbReference type="EMBL" id="MDM7855231.1"/>
    </source>
</evidence>
<keyword evidence="3" id="KW-0238">DNA-binding</keyword>
<protein>
    <submittedName>
        <fullName evidence="7">LysR substrate-binding domain-containing protein</fullName>
    </submittedName>
</protein>
<keyword evidence="4" id="KW-0804">Transcription</keyword>
<evidence type="ECO:0000256" key="4">
    <source>
        <dbReference type="ARBA" id="ARBA00023163"/>
    </source>
</evidence>
<evidence type="ECO:0000259" key="6">
    <source>
        <dbReference type="Pfam" id="PF03466"/>
    </source>
</evidence>
<evidence type="ECO:0000256" key="1">
    <source>
        <dbReference type="ARBA" id="ARBA00009437"/>
    </source>
</evidence>
<sequence length="258" mass="26899">MSAPEPATTPGTGAGGTAAFRVGIVPGVNPDRWLRVWRERLADVPLELVQLEATDAEARLRAADADVALVRLPVDRDGLAVIPLYTEATVVLVARDNVLTAADELTPGDLVDDTVLVDATLTWDDAPGERFAGAAPATTEEAVDLVAAGLAVLVAPQSVARLHQRKGLAVRPVPDAPGSQVGLAWLETRYDDLVEEFIGIVRGRTAASSRGRGAPPADEKARTPRPTGGGRAPAQGRGAGKGRAPGKGRGDQGRGRRR</sequence>